<feature type="region of interest" description="Disordered" evidence="1">
    <location>
        <begin position="31"/>
        <end position="57"/>
    </location>
</feature>
<dbReference type="ExpressionAtlas" id="A0A178ULS0">
    <property type="expression patterns" value="baseline and differential"/>
</dbReference>
<comment type="caution">
    <text evidence="2">The sequence shown here is derived from an EMBL/GenBank/DDBJ whole genome shotgun (WGS) entry which is preliminary data.</text>
</comment>
<evidence type="ECO:0000313" key="3">
    <source>
        <dbReference type="Proteomes" id="UP000078284"/>
    </source>
</evidence>
<dbReference type="EMBL" id="LUHQ01000005">
    <property type="protein sequence ID" value="OAO94778.1"/>
    <property type="molecule type" value="Genomic_DNA"/>
</dbReference>
<dbReference type="AlphaFoldDB" id="A0A178ULS0"/>
<dbReference type="Proteomes" id="UP000078284">
    <property type="component" value="Chromosome 5"/>
</dbReference>
<name>A0A178ULS0_ARATH</name>
<proteinExistence type="predicted"/>
<reference evidence="3" key="1">
    <citation type="journal article" date="2016" name="Proc. Natl. Acad. Sci. U.S.A.">
        <title>Chromosome-level assembly of Arabidopsis thaliana Ler reveals the extent of translocation and inversion polymorphisms.</title>
        <authorList>
            <person name="Zapata L."/>
            <person name="Ding J."/>
            <person name="Willing E.M."/>
            <person name="Hartwig B."/>
            <person name="Bezdan D."/>
            <person name="Jiao W.B."/>
            <person name="Patel V."/>
            <person name="Velikkakam James G."/>
            <person name="Koornneef M."/>
            <person name="Ossowski S."/>
            <person name="Schneeberger K."/>
        </authorList>
    </citation>
    <scope>NUCLEOTIDE SEQUENCE [LARGE SCALE GENOMIC DNA]</scope>
    <source>
        <strain evidence="3">cv. Landsberg erecta</strain>
    </source>
</reference>
<evidence type="ECO:0000313" key="2">
    <source>
        <dbReference type="EMBL" id="OAO94778.1"/>
    </source>
</evidence>
<sequence>MSDESPAFALHSGSSRQRKSLEFRFQQSPRWAPYSSASDGNEQKTSLVNNSLTRPNSSNPQCLNEVILVFFTYQVINLQDGLFLVSSLAEPCRSLM</sequence>
<organism evidence="2 3">
    <name type="scientific">Arabidopsis thaliana</name>
    <name type="common">Mouse-ear cress</name>
    <dbReference type="NCBI Taxonomy" id="3702"/>
    <lineage>
        <taxon>Eukaryota</taxon>
        <taxon>Viridiplantae</taxon>
        <taxon>Streptophyta</taxon>
        <taxon>Embryophyta</taxon>
        <taxon>Tracheophyta</taxon>
        <taxon>Spermatophyta</taxon>
        <taxon>Magnoliopsida</taxon>
        <taxon>eudicotyledons</taxon>
        <taxon>Gunneridae</taxon>
        <taxon>Pentapetalae</taxon>
        <taxon>rosids</taxon>
        <taxon>malvids</taxon>
        <taxon>Brassicales</taxon>
        <taxon>Brassicaceae</taxon>
        <taxon>Camelineae</taxon>
        <taxon>Arabidopsis</taxon>
    </lineage>
</organism>
<accession>A0A178ULS0</accession>
<evidence type="ECO:0000256" key="1">
    <source>
        <dbReference type="SAM" id="MobiDB-lite"/>
    </source>
</evidence>
<gene>
    <name evidence="2" type="ordered locus">AXX17_At5g18040</name>
</gene>
<protein>
    <submittedName>
        <fullName evidence="2">Uncharacterized protein</fullName>
    </submittedName>
</protein>